<reference evidence="10 11" key="1">
    <citation type="submission" date="2019-07" db="EMBL/GenBank/DDBJ databases">
        <title>Chromosome genome assembly for large yellow croaker.</title>
        <authorList>
            <person name="Xiao S."/>
        </authorList>
    </citation>
    <scope>NUCLEOTIDE SEQUENCE [LARGE SCALE GENOMIC DNA]</scope>
    <source>
        <strain evidence="10">JMULYC20181020</strain>
        <tissue evidence="10">Muscle</tissue>
    </source>
</reference>
<feature type="region of interest" description="Disordered" evidence="8">
    <location>
        <begin position="172"/>
        <end position="306"/>
    </location>
</feature>
<dbReference type="SUPFAM" id="SSF53335">
    <property type="entry name" value="S-adenosyl-L-methionine-dependent methyltransferases"/>
    <property type="match status" value="1"/>
</dbReference>
<feature type="domain" description="MRNA cap 0 methyltransferase" evidence="9">
    <location>
        <begin position="1"/>
        <end position="306"/>
    </location>
</feature>
<dbReference type="PANTHER" id="PTHR12189">
    <property type="entry name" value="MRNA GUANINE-7- METHYLTRANSFERASE"/>
    <property type="match status" value="1"/>
</dbReference>
<feature type="compositionally biased region" description="Polar residues" evidence="8">
    <location>
        <begin position="199"/>
        <end position="221"/>
    </location>
</feature>
<dbReference type="PANTHER" id="PTHR12189:SF2">
    <property type="entry name" value="MRNA CAP GUANINE-N7 METHYLTRANSFERASE"/>
    <property type="match status" value="1"/>
</dbReference>
<evidence type="ECO:0000313" key="10">
    <source>
        <dbReference type="EMBL" id="KAE8282622.1"/>
    </source>
</evidence>
<keyword evidence="6" id="KW-0507">mRNA processing</keyword>
<dbReference type="InterPro" id="IPR029063">
    <property type="entry name" value="SAM-dependent_MTases_sf"/>
</dbReference>
<dbReference type="Pfam" id="PF03291">
    <property type="entry name" value="mRNA_G-N7_MeTrfase"/>
    <property type="match status" value="1"/>
</dbReference>
<evidence type="ECO:0000256" key="2">
    <source>
        <dbReference type="ARBA" id="ARBA00022603"/>
    </source>
</evidence>
<keyword evidence="2 10" id="KW-0489">Methyltransferase</keyword>
<dbReference type="GO" id="GO:0003723">
    <property type="term" value="F:RNA binding"/>
    <property type="evidence" value="ECO:0007669"/>
    <property type="project" value="UniProtKB-KW"/>
</dbReference>
<evidence type="ECO:0000256" key="3">
    <source>
        <dbReference type="ARBA" id="ARBA00022679"/>
    </source>
</evidence>
<comment type="catalytic activity">
    <reaction evidence="7">
        <text>a 5'-end (5'-triphosphoguanosine)-ribonucleoside in mRNA + S-adenosyl-L-methionine = a 5'-end (N(7)-methyl 5'-triphosphoguanosine)-ribonucleoside in mRNA + S-adenosyl-L-homocysteine</text>
        <dbReference type="Rhea" id="RHEA:67008"/>
        <dbReference type="Rhea" id="RHEA-COMP:17166"/>
        <dbReference type="Rhea" id="RHEA-COMP:17167"/>
        <dbReference type="ChEBI" id="CHEBI:57856"/>
        <dbReference type="ChEBI" id="CHEBI:59789"/>
        <dbReference type="ChEBI" id="CHEBI:156461"/>
        <dbReference type="ChEBI" id="CHEBI:167617"/>
        <dbReference type="EC" id="2.1.1.56"/>
    </reaction>
</comment>
<evidence type="ECO:0000256" key="4">
    <source>
        <dbReference type="ARBA" id="ARBA00022691"/>
    </source>
</evidence>
<keyword evidence="6" id="KW-0506">mRNA capping</keyword>
<keyword evidence="3 10" id="KW-0808">Transferase</keyword>
<dbReference type="PROSITE" id="PS51562">
    <property type="entry name" value="RNA_CAP0_MT"/>
    <property type="match status" value="1"/>
</dbReference>
<evidence type="ECO:0000256" key="7">
    <source>
        <dbReference type="ARBA" id="ARBA00044712"/>
    </source>
</evidence>
<protein>
    <recommendedName>
        <fullName evidence="1">mRNA (guanine-N(7))-methyltransferase</fullName>
        <ecNumber evidence="1">2.1.1.56</ecNumber>
    </recommendedName>
</protein>
<gene>
    <name evidence="10" type="ORF">D5F01_LYC20034</name>
</gene>
<accession>A0A6G0HUC3</accession>
<dbReference type="EMBL" id="REGW02000019">
    <property type="protein sequence ID" value="KAE8282622.1"/>
    <property type="molecule type" value="Genomic_DNA"/>
</dbReference>
<dbReference type="GO" id="GO:0004482">
    <property type="term" value="F:mRNA 5'-cap (guanine-N7-)-methyltransferase activity"/>
    <property type="evidence" value="ECO:0007669"/>
    <property type="project" value="UniProtKB-EC"/>
</dbReference>
<evidence type="ECO:0000313" key="11">
    <source>
        <dbReference type="Proteomes" id="UP000424527"/>
    </source>
</evidence>
<feature type="compositionally biased region" description="Polar residues" evidence="8">
    <location>
        <begin position="251"/>
        <end position="306"/>
    </location>
</feature>
<keyword evidence="4" id="KW-0949">S-adenosyl-L-methionine</keyword>
<dbReference type="InterPro" id="IPR039753">
    <property type="entry name" value="RG7MT1"/>
</dbReference>
<dbReference type="Gene3D" id="3.40.50.150">
    <property type="entry name" value="Vaccinia Virus protein VP39"/>
    <property type="match status" value="1"/>
</dbReference>
<dbReference type="CDD" id="cd02440">
    <property type="entry name" value="AdoMet_MTases"/>
    <property type="match status" value="1"/>
</dbReference>
<evidence type="ECO:0000259" key="9">
    <source>
        <dbReference type="PROSITE" id="PS51562"/>
    </source>
</evidence>
<comment type="caution">
    <text evidence="10">The sequence shown here is derived from an EMBL/GenBank/DDBJ whole genome shotgun (WGS) entry which is preliminary data.</text>
</comment>
<dbReference type="InterPro" id="IPR004971">
    <property type="entry name" value="mRNA_G-N7_MeTrfase_dom"/>
</dbReference>
<proteinExistence type="predicted"/>
<evidence type="ECO:0000256" key="6">
    <source>
        <dbReference type="ARBA" id="ARBA00023042"/>
    </source>
</evidence>
<dbReference type="GO" id="GO:0005634">
    <property type="term" value="C:nucleus"/>
    <property type="evidence" value="ECO:0007669"/>
    <property type="project" value="TreeGrafter"/>
</dbReference>
<evidence type="ECO:0000256" key="5">
    <source>
        <dbReference type="ARBA" id="ARBA00022884"/>
    </source>
</evidence>
<keyword evidence="11" id="KW-1185">Reference proteome</keyword>
<name>A0A6G0HUC3_LARCR</name>
<sequence length="306" mass="33919">MRNFNNWLKSVLIGEILEQVRGAGAQQVSVLDLGCGKGGDLLKWRRGGISHLVCADIAGVSVEQCQSRYEDMKKKSHVNEKIFSAQFITADCTKEVLSDKLDDPELRFDICSCQFVYHYSFESEQKADMMLRNACERLKPGGFFIGTTPDAFELVPSGLRDQFPDADAITGLTSLHRPEPSQSEPSQSEPSQSEPSQSNPHSLNPHSLNPHSLNPHSLNPRSLNPHSLNPHSLNPHSLNLHSLNPHSLNPRSLNPHSLNPHSLNPHSLNPRSLNPHSLNPRSLNPHSLNPHSLNPLNPDRQNSGET</sequence>
<evidence type="ECO:0000256" key="1">
    <source>
        <dbReference type="ARBA" id="ARBA00011926"/>
    </source>
</evidence>
<dbReference type="AlphaFoldDB" id="A0A6G0HUC3"/>
<dbReference type="EC" id="2.1.1.56" evidence="1"/>
<organism evidence="10 11">
    <name type="scientific">Larimichthys crocea</name>
    <name type="common">Large yellow croaker</name>
    <name type="synonym">Pseudosciaena crocea</name>
    <dbReference type="NCBI Taxonomy" id="215358"/>
    <lineage>
        <taxon>Eukaryota</taxon>
        <taxon>Metazoa</taxon>
        <taxon>Chordata</taxon>
        <taxon>Craniata</taxon>
        <taxon>Vertebrata</taxon>
        <taxon>Euteleostomi</taxon>
        <taxon>Actinopterygii</taxon>
        <taxon>Neopterygii</taxon>
        <taxon>Teleostei</taxon>
        <taxon>Neoteleostei</taxon>
        <taxon>Acanthomorphata</taxon>
        <taxon>Eupercaria</taxon>
        <taxon>Sciaenidae</taxon>
        <taxon>Larimichthys</taxon>
    </lineage>
</organism>
<keyword evidence="5" id="KW-0694">RNA-binding</keyword>
<dbReference type="Proteomes" id="UP000424527">
    <property type="component" value="Unassembled WGS sequence"/>
</dbReference>
<feature type="compositionally biased region" description="Low complexity" evidence="8">
    <location>
        <begin position="222"/>
        <end position="250"/>
    </location>
</feature>
<evidence type="ECO:0000256" key="8">
    <source>
        <dbReference type="SAM" id="MobiDB-lite"/>
    </source>
</evidence>
<feature type="compositionally biased region" description="Low complexity" evidence="8">
    <location>
        <begin position="180"/>
        <end position="198"/>
    </location>
</feature>